<dbReference type="InterPro" id="IPR049012">
    <property type="entry name" value="Mutator_transp_dom"/>
</dbReference>
<protein>
    <recommendedName>
        <fullName evidence="2">Mutator-like transposase domain-containing protein</fullName>
    </recommendedName>
</protein>
<evidence type="ECO:0000256" key="1">
    <source>
        <dbReference type="SAM" id="MobiDB-lite"/>
    </source>
</evidence>
<keyword evidence="4" id="KW-1185">Reference proteome</keyword>
<evidence type="ECO:0000313" key="4">
    <source>
        <dbReference type="Proteomes" id="UP001328107"/>
    </source>
</evidence>
<feature type="compositionally biased region" description="Basic residues" evidence="1">
    <location>
        <begin position="587"/>
        <end position="596"/>
    </location>
</feature>
<accession>A0AAN4Z744</accession>
<evidence type="ECO:0000313" key="3">
    <source>
        <dbReference type="EMBL" id="GMR35401.1"/>
    </source>
</evidence>
<feature type="compositionally biased region" description="Acidic residues" evidence="1">
    <location>
        <begin position="493"/>
        <end position="517"/>
    </location>
</feature>
<feature type="compositionally biased region" description="Acidic residues" evidence="1">
    <location>
        <begin position="540"/>
        <end position="554"/>
    </location>
</feature>
<feature type="compositionally biased region" description="Basic and acidic residues" evidence="1">
    <location>
        <begin position="627"/>
        <end position="636"/>
    </location>
</feature>
<evidence type="ECO:0000259" key="2">
    <source>
        <dbReference type="Pfam" id="PF20700"/>
    </source>
</evidence>
<feature type="compositionally biased region" description="Basic and acidic residues" evidence="1">
    <location>
        <begin position="572"/>
        <end position="586"/>
    </location>
</feature>
<feature type="compositionally biased region" description="Acidic residues" evidence="1">
    <location>
        <begin position="637"/>
        <end position="647"/>
    </location>
</feature>
<dbReference type="Pfam" id="PF20700">
    <property type="entry name" value="Mutator"/>
    <property type="match status" value="1"/>
</dbReference>
<feature type="compositionally biased region" description="Basic residues" evidence="1">
    <location>
        <begin position="656"/>
        <end position="669"/>
    </location>
</feature>
<feature type="non-terminal residue" evidence="3">
    <location>
        <position position="669"/>
    </location>
</feature>
<dbReference type="Proteomes" id="UP001328107">
    <property type="component" value="Unassembled WGS sequence"/>
</dbReference>
<proteinExistence type="predicted"/>
<gene>
    <name evidence="3" type="ORF">PMAYCL1PPCAC_05596</name>
</gene>
<comment type="caution">
    <text evidence="3">The sequence shown here is derived from an EMBL/GenBank/DDBJ whole genome shotgun (WGS) entry which is preliminary data.</text>
</comment>
<name>A0AAN4Z744_9BILA</name>
<dbReference type="AlphaFoldDB" id="A0AAN4Z744"/>
<feature type="domain" description="Mutator-like transposase" evidence="2">
    <location>
        <begin position="31"/>
        <end position="304"/>
    </location>
</feature>
<dbReference type="EMBL" id="BTRK01000002">
    <property type="protein sequence ID" value="GMR35401.1"/>
    <property type="molecule type" value="Genomic_DNA"/>
</dbReference>
<organism evidence="3 4">
    <name type="scientific">Pristionchus mayeri</name>
    <dbReference type="NCBI Taxonomy" id="1317129"/>
    <lineage>
        <taxon>Eukaryota</taxon>
        <taxon>Metazoa</taxon>
        <taxon>Ecdysozoa</taxon>
        <taxon>Nematoda</taxon>
        <taxon>Chromadorea</taxon>
        <taxon>Rhabditida</taxon>
        <taxon>Rhabditina</taxon>
        <taxon>Diplogasteromorpha</taxon>
        <taxon>Diplogasteroidea</taxon>
        <taxon>Neodiplogasteridae</taxon>
        <taxon>Pristionchus</taxon>
    </lineage>
</organism>
<feature type="non-terminal residue" evidence="3">
    <location>
        <position position="1"/>
    </location>
</feature>
<feature type="region of interest" description="Disordered" evidence="1">
    <location>
        <begin position="492"/>
        <end position="669"/>
    </location>
</feature>
<reference evidence="4" key="1">
    <citation type="submission" date="2022-10" db="EMBL/GenBank/DDBJ databases">
        <title>Genome assembly of Pristionchus species.</title>
        <authorList>
            <person name="Yoshida K."/>
            <person name="Sommer R.J."/>
        </authorList>
    </citation>
    <scope>NUCLEOTIDE SEQUENCE [LARGE SCALE GENOMIC DNA]</scope>
    <source>
        <strain evidence="4">RS5460</strain>
    </source>
</reference>
<dbReference type="PANTHER" id="PTHR31751:SF42">
    <property type="entry name" value="PROTEIN CBG10204"/>
    <property type="match status" value="1"/>
</dbReference>
<sequence>ESSQQTIDSTESIDSTLPDLPPYLLISSSSLLNLFVRCPSCGDLSINSISFSTHGSAVVLKWKCDKCVNSSWPSQPRLCGRFYEGNAKIATAAHTTGLSLPRLAEFGDVLGLALPAPRTEYDLLSKLVLPAVDIVYERHMRQVESIVRNVARRRGIDLSIDGRYSRPGFTALNGTISFIDLETNQVLLVVNMHKYMRGIDGISGRMEKEGVRVGLKKLLAMLYEIRSVSTDNDAKIGKMLRDDFKAIKHLLDFWHLVKGINHDLREFAKKKSCPNIKYWRKKLINHAHYVHSKFAKSRKLGMQYWLSALAHVTGRHRHFYKVPFLNGIVKCKHSRLGSSASHLIKRDSDEFQQLKAVIMKPTFLAGFLRASPKKNTSPNECFNSIINLYAPKRIARSPKWYGELIKLAHLHYNTLAQLDMLNLREELGSSSAKVIGREGEAVKRKMAKADHAWRRDVWAEIPGVIEKRKLELFMRKVGAPTDREYVLAMQEVEKEDEVAEGAEEREEGDGVESDVSEELGGGQYGEEVDSDHNPVMEAIELSDAEDGESEEEGGAEAAGKEGEGSEWDEGEAGERWRAGREGERGRGRGRGGRGGRGRGGTVVRPEVTAVQATVSAADPSGQQGLAEEPKEKKKKEEEEEMDEDDYSSDSTFKSTQAKRVRGSGRGRGK</sequence>
<dbReference type="PANTHER" id="PTHR31751">
    <property type="entry name" value="SI:CH211-108C17.2-RELATED-RELATED"/>
    <property type="match status" value="1"/>
</dbReference>